<organism evidence="4 5">
    <name type="scientific">Lachnellula hyalina</name>
    <dbReference type="NCBI Taxonomy" id="1316788"/>
    <lineage>
        <taxon>Eukaryota</taxon>
        <taxon>Fungi</taxon>
        <taxon>Dikarya</taxon>
        <taxon>Ascomycota</taxon>
        <taxon>Pezizomycotina</taxon>
        <taxon>Leotiomycetes</taxon>
        <taxon>Helotiales</taxon>
        <taxon>Lachnaceae</taxon>
        <taxon>Lachnellula</taxon>
    </lineage>
</organism>
<comment type="similarity">
    <text evidence="2">Belongs to the AB hydrolase superfamily. Epoxide hydrolase family.</text>
</comment>
<protein>
    <submittedName>
        <fullName evidence="4">Epoxide hydrolase A</fullName>
    </submittedName>
</protein>
<dbReference type="InterPro" id="IPR029058">
    <property type="entry name" value="AB_hydrolase_fold"/>
</dbReference>
<evidence type="ECO:0000256" key="2">
    <source>
        <dbReference type="ARBA" id="ARBA00038334"/>
    </source>
</evidence>
<dbReference type="InterPro" id="IPR000639">
    <property type="entry name" value="Epox_hydrolase-like"/>
</dbReference>
<dbReference type="Pfam" id="PF00561">
    <property type="entry name" value="Abhydrolase_1"/>
    <property type="match status" value="1"/>
</dbReference>
<evidence type="ECO:0000313" key="5">
    <source>
        <dbReference type="Proteomes" id="UP000431533"/>
    </source>
</evidence>
<keyword evidence="5" id="KW-1185">Reference proteome</keyword>
<dbReference type="SUPFAM" id="SSF53474">
    <property type="entry name" value="alpha/beta-Hydrolases"/>
    <property type="match status" value="1"/>
</dbReference>
<dbReference type="GO" id="GO:0016787">
    <property type="term" value="F:hydrolase activity"/>
    <property type="evidence" value="ECO:0007669"/>
    <property type="project" value="UniProtKB-KW"/>
</dbReference>
<dbReference type="AlphaFoldDB" id="A0A8H8U1Q9"/>
<comment type="caution">
    <text evidence="4">The sequence shown here is derived from an EMBL/GenBank/DDBJ whole genome shotgun (WGS) entry which is preliminary data.</text>
</comment>
<evidence type="ECO:0000313" key="4">
    <source>
        <dbReference type="EMBL" id="TVY28570.1"/>
    </source>
</evidence>
<gene>
    <name evidence="4" type="primary">ephA</name>
    <name evidence="4" type="ORF">LHYA1_G001926</name>
</gene>
<evidence type="ECO:0000256" key="1">
    <source>
        <dbReference type="ARBA" id="ARBA00022801"/>
    </source>
</evidence>
<sequence length="393" mass="43737">MSSPPFPPLPLPLGITESYLPSHDLTYHVLSAGVPSKPLLLCLHGFPELAFSWRKIMPQLASDGYHVVAYDQRGYGRTTGWDTRPFDQVDLNTFSFTRLVRDAVILVNALGYRSVACILGHDFGAVVASIIIIMSHPFSGSPSLPFATTSPAYNSPPPKPSIHSALANLPEPRQHYKWYYSSPRAASEMDDTPKADASSLPPFLRAYFHLKSADWPGNQPQPLQSRSAPELAKLPYYYIMPLHSSMRDAVSLSMRHEPPELVREKSARWLLDSDLAVYVAEFSRSGFQGGLNYYRILTTEVEGEGAVHMKDVEAFAGKKIDVPMLFIAGAKDWGMYQEPGVLESMADTCERGCFKGVQIVDGAGHWVQQEQAERVGEIVGRFLWECKVERVSM</sequence>
<reference evidence="4 5" key="1">
    <citation type="submission" date="2018-05" db="EMBL/GenBank/DDBJ databases">
        <title>Genome sequencing and assembly of the regulated plant pathogen Lachnellula willkommii and related sister species for the development of diagnostic species identification markers.</title>
        <authorList>
            <person name="Giroux E."/>
            <person name="Bilodeau G."/>
        </authorList>
    </citation>
    <scope>NUCLEOTIDE SEQUENCE [LARGE SCALE GENOMIC DNA]</scope>
    <source>
        <strain evidence="4 5">CBS 185.66</strain>
    </source>
</reference>
<dbReference type="EMBL" id="QGMH01000029">
    <property type="protein sequence ID" value="TVY28570.1"/>
    <property type="molecule type" value="Genomic_DNA"/>
</dbReference>
<dbReference type="RefSeq" id="XP_031007358.1">
    <property type="nucleotide sequence ID" value="XM_031146904.1"/>
</dbReference>
<name>A0A8H8U1Q9_9HELO</name>
<dbReference type="PRINTS" id="PR00412">
    <property type="entry name" value="EPOXHYDRLASE"/>
</dbReference>
<feature type="domain" description="AB hydrolase-1" evidence="3">
    <location>
        <begin position="38"/>
        <end position="129"/>
    </location>
</feature>
<proteinExistence type="inferred from homology"/>
<accession>A0A8H8U1Q9</accession>
<dbReference type="Proteomes" id="UP000431533">
    <property type="component" value="Unassembled WGS sequence"/>
</dbReference>
<evidence type="ECO:0000259" key="3">
    <source>
        <dbReference type="Pfam" id="PF00561"/>
    </source>
</evidence>
<keyword evidence="1 4" id="KW-0378">Hydrolase</keyword>
<dbReference type="GeneID" id="41982124"/>
<dbReference type="Gene3D" id="3.40.50.1820">
    <property type="entry name" value="alpha/beta hydrolase"/>
    <property type="match status" value="1"/>
</dbReference>
<dbReference type="PANTHER" id="PTHR43329">
    <property type="entry name" value="EPOXIDE HYDROLASE"/>
    <property type="match status" value="1"/>
</dbReference>
<dbReference type="InterPro" id="IPR000073">
    <property type="entry name" value="AB_hydrolase_1"/>
</dbReference>
<dbReference type="OrthoDB" id="408373at2759"/>